<feature type="transmembrane region" description="Helical" evidence="1">
    <location>
        <begin position="20"/>
        <end position="39"/>
    </location>
</feature>
<reference evidence="4 7" key="2">
    <citation type="submission" date="2018-10" db="EMBL/GenBank/DDBJ databases">
        <title>Sequencing the genomes of 1000 actinobacteria strains.</title>
        <authorList>
            <person name="Klenk H.-P."/>
        </authorList>
    </citation>
    <scope>NUCLEOTIDE SEQUENCE [LARGE SCALE GENOMIC DNA]</scope>
    <source>
        <strain evidence="4 7">DSM 45119</strain>
    </source>
</reference>
<dbReference type="Pfam" id="PF11887">
    <property type="entry name" value="Mce4_CUP1"/>
    <property type="match status" value="1"/>
</dbReference>
<keyword evidence="1" id="KW-1133">Transmembrane helix</keyword>
<organism evidence="5 6">
    <name type="scientific">Saccharopolyspora antimicrobica</name>
    <dbReference type="NCBI Taxonomy" id="455193"/>
    <lineage>
        <taxon>Bacteria</taxon>
        <taxon>Bacillati</taxon>
        <taxon>Actinomycetota</taxon>
        <taxon>Actinomycetes</taxon>
        <taxon>Pseudonocardiales</taxon>
        <taxon>Pseudonocardiaceae</taxon>
        <taxon>Saccharopolyspora</taxon>
    </lineage>
</organism>
<dbReference type="PANTHER" id="PTHR33371:SF4">
    <property type="entry name" value="INTERMEMBRANE PHOSPHOLIPID TRANSPORT SYSTEM BINDING PROTEIN MLAD"/>
    <property type="match status" value="1"/>
</dbReference>
<dbReference type="NCBIfam" id="TIGR00996">
    <property type="entry name" value="Mtu_fam_mce"/>
    <property type="match status" value="1"/>
</dbReference>
<keyword evidence="1" id="KW-0812">Transmembrane</keyword>
<evidence type="ECO:0000259" key="2">
    <source>
        <dbReference type="Pfam" id="PF02470"/>
    </source>
</evidence>
<feature type="domain" description="Mammalian cell entry C-terminal" evidence="3">
    <location>
        <begin position="124"/>
        <end position="300"/>
    </location>
</feature>
<feature type="domain" description="Mce/MlaD" evidence="2">
    <location>
        <begin position="43"/>
        <end position="117"/>
    </location>
</feature>
<protein>
    <submittedName>
        <fullName evidence="5">Virulence factor Mce family protein</fullName>
    </submittedName>
    <submittedName>
        <fullName evidence="4">Virulence factor Mce-like protein</fullName>
    </submittedName>
</protein>
<dbReference type="InterPro" id="IPR005693">
    <property type="entry name" value="Mce"/>
</dbReference>
<proteinExistence type="predicted"/>
<dbReference type="InterPro" id="IPR024516">
    <property type="entry name" value="Mce_C"/>
</dbReference>
<dbReference type="InterPro" id="IPR052336">
    <property type="entry name" value="MlaD_Phospholipid_Transporter"/>
</dbReference>
<dbReference type="Pfam" id="PF02470">
    <property type="entry name" value="MlaD"/>
    <property type="match status" value="1"/>
</dbReference>
<dbReference type="OrthoDB" id="4516955at2"/>
<dbReference type="InterPro" id="IPR003399">
    <property type="entry name" value="Mce/MlaD"/>
</dbReference>
<evidence type="ECO:0000313" key="5">
    <source>
        <dbReference type="EMBL" id="SFO66975.1"/>
    </source>
</evidence>
<dbReference type="EMBL" id="RBXX01000002">
    <property type="protein sequence ID" value="RKT81973.1"/>
    <property type="molecule type" value="Genomic_DNA"/>
</dbReference>
<keyword evidence="7" id="KW-1185">Reference proteome</keyword>
<dbReference type="PANTHER" id="PTHR33371">
    <property type="entry name" value="INTERMEMBRANE PHOSPHOLIPID TRANSPORT SYSTEM BINDING PROTEIN MLAD-RELATED"/>
    <property type="match status" value="1"/>
</dbReference>
<evidence type="ECO:0000313" key="6">
    <source>
        <dbReference type="Proteomes" id="UP000199398"/>
    </source>
</evidence>
<evidence type="ECO:0000313" key="4">
    <source>
        <dbReference type="EMBL" id="RKT81973.1"/>
    </source>
</evidence>
<keyword evidence="1" id="KW-0472">Membrane</keyword>
<dbReference type="STRING" id="455193.SAMN05421805_1219"/>
<evidence type="ECO:0000256" key="1">
    <source>
        <dbReference type="SAM" id="Phobius"/>
    </source>
</evidence>
<sequence>MSAPGPDEEEPRRKSPLTRLLVLGSALVLLVSAGLWWAFSDPGKQLTAYFDKAVGVYAGSSVRVLGVEVGRIAAVVPQGEVVRVDLHVDREVQIPADVKAVVVAPSLVSDRYVQLTPAYSGGPELATGAVLDKDRTATPAELDELYNSAKSLAEALGPDGANRTGALTDVLNTSAAALDGKGENLNATIKRLGDLAGTLQDNQDDLFATVDNLNEFTAALAASDGQIREFNGRLADVAGFLASEQDQMGASLSSLAAALGDVSAFIRDNREQFSSNVENLTGVTQALVDQREALGEVLDVAPLGATNFINAYDAASGTVTVRGHLNELTHPPVLMVCKLIQHSLPEPVPEDLKKTCDELAPVLDGKLGLPSIGETMHYLQQGELPPLPLPLVDASREGGSQ</sequence>
<gene>
    <name evidence="4" type="ORF">ATL45_0212</name>
    <name evidence="5" type="ORF">SAMN05421805_1219</name>
</gene>
<dbReference type="GO" id="GO:0005576">
    <property type="term" value="C:extracellular region"/>
    <property type="evidence" value="ECO:0007669"/>
    <property type="project" value="TreeGrafter"/>
</dbReference>
<reference evidence="5 6" key="1">
    <citation type="submission" date="2016-10" db="EMBL/GenBank/DDBJ databases">
        <authorList>
            <person name="de Groot N.N."/>
        </authorList>
    </citation>
    <scope>NUCLEOTIDE SEQUENCE [LARGE SCALE GENOMIC DNA]</scope>
    <source>
        <strain evidence="5 6">CPCC 201259</strain>
    </source>
</reference>
<evidence type="ECO:0000259" key="3">
    <source>
        <dbReference type="Pfam" id="PF11887"/>
    </source>
</evidence>
<name>A0A1I5J2D9_9PSEU</name>
<dbReference type="RefSeq" id="WP_093158532.1">
    <property type="nucleotide sequence ID" value="NZ_FOUP01000021.1"/>
</dbReference>
<dbReference type="Proteomes" id="UP000270697">
    <property type="component" value="Unassembled WGS sequence"/>
</dbReference>
<dbReference type="EMBL" id="FOUP01000021">
    <property type="protein sequence ID" value="SFO66975.1"/>
    <property type="molecule type" value="Genomic_DNA"/>
</dbReference>
<dbReference type="AlphaFoldDB" id="A0A1I5J2D9"/>
<accession>A0A1I5J2D9</accession>
<dbReference type="Proteomes" id="UP000199398">
    <property type="component" value="Unassembled WGS sequence"/>
</dbReference>
<evidence type="ECO:0000313" key="7">
    <source>
        <dbReference type="Proteomes" id="UP000270697"/>
    </source>
</evidence>